<keyword evidence="1" id="KW-0812">Transmembrane</keyword>
<evidence type="ECO:0000313" key="2">
    <source>
        <dbReference type="EMBL" id="CAD6204751.1"/>
    </source>
</evidence>
<dbReference type="OrthoDB" id="78296at2759"/>
<keyword evidence="3" id="KW-1185">Reference proteome</keyword>
<accession>A0A811MHW6</accession>
<dbReference type="Proteomes" id="UP000604825">
    <property type="component" value="Unassembled WGS sequence"/>
</dbReference>
<evidence type="ECO:0000313" key="3">
    <source>
        <dbReference type="Proteomes" id="UP000604825"/>
    </source>
</evidence>
<keyword evidence="1" id="KW-0472">Membrane</keyword>
<name>A0A811MHW6_9POAL</name>
<evidence type="ECO:0000256" key="1">
    <source>
        <dbReference type="SAM" id="Phobius"/>
    </source>
</evidence>
<keyword evidence="1" id="KW-1133">Transmembrane helix</keyword>
<proteinExistence type="predicted"/>
<reference evidence="2" key="1">
    <citation type="submission" date="2020-10" db="EMBL/GenBank/DDBJ databases">
        <authorList>
            <person name="Han B."/>
            <person name="Lu T."/>
            <person name="Zhao Q."/>
            <person name="Huang X."/>
            <person name="Zhao Y."/>
        </authorList>
    </citation>
    <scope>NUCLEOTIDE SEQUENCE</scope>
</reference>
<feature type="transmembrane region" description="Helical" evidence="1">
    <location>
        <begin position="26"/>
        <end position="44"/>
    </location>
</feature>
<comment type="caution">
    <text evidence="2">The sequence shown here is derived from an EMBL/GenBank/DDBJ whole genome shotgun (WGS) entry which is preliminary data.</text>
</comment>
<protein>
    <submittedName>
        <fullName evidence="2">Uncharacterized protein</fullName>
    </submittedName>
</protein>
<sequence length="182" mass="19625">MVRTRDAPPPLGVCAATIAATFFREAIVTALVVVLGVAGCFIDTSSQNWNRNRISKTPVRIPWRPDLAEVDNAPDLTGHDQASVNAGLPIGPSVRVHTLVHGIYTMKKLNKHNYPIGKRMQQVGIMIFALVMGTLGFQVPIESGHQLITQIVLYIDVGTLIGKSKSGSGVPDEAHITDLEPP</sequence>
<dbReference type="AlphaFoldDB" id="A0A811MHW6"/>
<dbReference type="EMBL" id="CAJGYO010000001">
    <property type="protein sequence ID" value="CAD6204751.1"/>
    <property type="molecule type" value="Genomic_DNA"/>
</dbReference>
<feature type="transmembrane region" description="Helical" evidence="1">
    <location>
        <begin position="123"/>
        <end position="141"/>
    </location>
</feature>
<organism evidence="2 3">
    <name type="scientific">Miscanthus lutarioriparius</name>
    <dbReference type="NCBI Taxonomy" id="422564"/>
    <lineage>
        <taxon>Eukaryota</taxon>
        <taxon>Viridiplantae</taxon>
        <taxon>Streptophyta</taxon>
        <taxon>Embryophyta</taxon>
        <taxon>Tracheophyta</taxon>
        <taxon>Spermatophyta</taxon>
        <taxon>Magnoliopsida</taxon>
        <taxon>Liliopsida</taxon>
        <taxon>Poales</taxon>
        <taxon>Poaceae</taxon>
        <taxon>PACMAD clade</taxon>
        <taxon>Panicoideae</taxon>
        <taxon>Andropogonodae</taxon>
        <taxon>Andropogoneae</taxon>
        <taxon>Saccharinae</taxon>
        <taxon>Miscanthus</taxon>
    </lineage>
</organism>
<gene>
    <name evidence="2" type="ORF">NCGR_LOCUS2744</name>
</gene>